<evidence type="ECO:0000256" key="1">
    <source>
        <dbReference type="SAM" id="MobiDB-lite"/>
    </source>
</evidence>
<dbReference type="CDD" id="cd19481">
    <property type="entry name" value="RecA-like_protease"/>
    <property type="match status" value="1"/>
</dbReference>
<feature type="compositionally biased region" description="Acidic residues" evidence="1">
    <location>
        <begin position="181"/>
        <end position="194"/>
    </location>
</feature>
<feature type="domain" description="AAA+ ATPase" evidence="2">
    <location>
        <begin position="799"/>
        <end position="924"/>
    </location>
</feature>
<feature type="compositionally biased region" description="Basic residues" evidence="1">
    <location>
        <begin position="96"/>
        <end position="113"/>
    </location>
</feature>
<feature type="compositionally biased region" description="Basic residues" evidence="1">
    <location>
        <begin position="200"/>
        <end position="219"/>
    </location>
</feature>
<dbReference type="InterPro" id="IPR003593">
    <property type="entry name" value="AAA+_ATPase"/>
</dbReference>
<evidence type="ECO:0000313" key="4">
    <source>
        <dbReference type="Proteomes" id="UP000268823"/>
    </source>
</evidence>
<protein>
    <recommendedName>
        <fullName evidence="2">AAA+ ATPase domain-containing protein</fullName>
    </recommendedName>
</protein>
<dbReference type="VEuPathDB" id="FungiDB:BTJ68_03116"/>
<feature type="compositionally biased region" description="Acidic residues" evidence="1">
    <location>
        <begin position="225"/>
        <end position="238"/>
    </location>
</feature>
<feature type="compositionally biased region" description="Basic residues" evidence="1">
    <location>
        <begin position="155"/>
        <end position="177"/>
    </location>
</feature>
<dbReference type="Pfam" id="PF22942">
    <property type="entry name" value="DUF7025"/>
    <property type="match status" value="1"/>
</dbReference>
<feature type="compositionally biased region" description="Polar residues" evidence="1">
    <location>
        <begin position="25"/>
        <end position="41"/>
    </location>
</feature>
<feature type="compositionally biased region" description="Low complexity" evidence="1">
    <location>
        <begin position="945"/>
        <end position="957"/>
    </location>
</feature>
<name>A0A3M7FPS1_HORWE</name>
<dbReference type="InterPro" id="IPR027417">
    <property type="entry name" value="P-loop_NTPase"/>
</dbReference>
<dbReference type="EMBL" id="QWIR01000047">
    <property type="protein sequence ID" value="RMY90859.1"/>
    <property type="molecule type" value="Genomic_DNA"/>
</dbReference>
<feature type="compositionally biased region" description="Basic residues" evidence="1">
    <location>
        <begin position="243"/>
        <end position="252"/>
    </location>
</feature>
<feature type="compositionally biased region" description="Basic residues" evidence="1">
    <location>
        <begin position="310"/>
        <end position="320"/>
    </location>
</feature>
<dbReference type="SUPFAM" id="SSF52540">
    <property type="entry name" value="P-loop containing nucleoside triphosphate hydrolases"/>
    <property type="match status" value="1"/>
</dbReference>
<feature type="region of interest" description="Disordered" evidence="1">
    <location>
        <begin position="1"/>
        <end position="274"/>
    </location>
</feature>
<feature type="region of interest" description="Disordered" evidence="1">
    <location>
        <begin position="944"/>
        <end position="969"/>
    </location>
</feature>
<evidence type="ECO:0000313" key="3">
    <source>
        <dbReference type="EMBL" id="RMY90859.1"/>
    </source>
</evidence>
<dbReference type="Gene3D" id="3.40.50.300">
    <property type="entry name" value="P-loop containing nucleotide triphosphate hydrolases"/>
    <property type="match status" value="1"/>
</dbReference>
<feature type="region of interest" description="Disordered" evidence="1">
    <location>
        <begin position="297"/>
        <end position="325"/>
    </location>
</feature>
<dbReference type="PANTHER" id="PTHR46411">
    <property type="entry name" value="FAMILY ATPASE, PUTATIVE-RELATED"/>
    <property type="match status" value="1"/>
</dbReference>
<accession>A0A3M7FPS1</accession>
<feature type="compositionally biased region" description="Acidic residues" evidence="1">
    <location>
        <begin position="650"/>
        <end position="659"/>
    </location>
</feature>
<dbReference type="PANTHER" id="PTHR46411:SF1">
    <property type="entry name" value="FAMILY ATPASE, PUTATIVE (AFU_ORTHOLOGUE AFUA_7G05752)-RELATED"/>
    <property type="match status" value="1"/>
</dbReference>
<proteinExistence type="predicted"/>
<sequence length="1051" mass="116970">MSKRAATDTSSTSHSSSLAGDPSVLTPNSTPSDNPAKTSLSVLGLRGMQMEPVMDDKPKEATATSGDQAQEEHQPTTENAESQQVDDEAKKTNAPAKKKQQCHKPCHKKRKAVKSSDPKKSQKKTGSDDSDDSTSATAETGSESESDSSEGERSKVKKQKGKKGKRARGVKKTKKHVSSSDDSDEESSDESSSEEDLRKSAKKAKKAKKLASKKRKGKKVANDSETSETDSSESPSEDESTKRTKKASKKTKALVSSDDDSDATDDAKDKSDDLSGLQAQIDALKLKLAIKQKKSVASKKSKKSVDKTTSKSKSKSSKKHAPSEYKRVDQLWDSTIHNYKLKESAEDDETEFAEYAFLVRRCFNWENKYTDTVVDIKSKQLRAVLAEVMKECKSVSLEAEEPTIDPNLLFLYLEELRTFYRKTLKSRIAAEKKRKVIKKLEQQRALCKTLVGYIDEDYAETKKTLYPLLAAGNITFDLMWALFKPNEIAVTSCYGTWDEPRCFKVEYATKCQSMQRGEWYCVEGKYLEYDGKGFGYGDFEVDVDRFKGPRKISSLATYPLKYHRDAEGVRKKIIARGEQFVGMEGMQYQFHKGLAFMKKKKQIAKININGRIMVDPATFRRINPNYPISFIKPREAEDLFSDSDEDDECSCCADSDSDDQAIGKQEDLQNRDHSDDVPKYKYKWETGLDGCPIYIGVEVDSDGEPLRAQNISQLANRPTGHFTEEELLLTSPVVLGFAFSEKLWLEFSLSGIHPITYNEIAFDSLVLPPAQKSIVRALVESHRFHAAKTLDDVVQGKGKGLVAVLHGPPGTGKTLTAEGISELLKCPLYMVSAGELGTDPARLEHELQKILDIAHSWGAVLLLDEADVFLEKREVHDIHRNALVSIFLRLLEYFQGILFLTTNRVDTFDEAFQSRIHLPLRYGELSAKAKRRVWGMFLEMARGNSSSSSASSSSSSGEGQGGAGFEDGKVGKEVSGVRVADFSEEDLDVLARHQLNGRQIKNAVRTAQALALKEGQVLGMEQVKKVLEVSESFERDLKGGTGYMDAMRSYT</sequence>
<evidence type="ECO:0000259" key="2">
    <source>
        <dbReference type="SMART" id="SM00382"/>
    </source>
</evidence>
<organism evidence="3 4">
    <name type="scientific">Hortaea werneckii</name>
    <name type="common">Black yeast</name>
    <name type="synonym">Cladosporium werneckii</name>
    <dbReference type="NCBI Taxonomy" id="91943"/>
    <lineage>
        <taxon>Eukaryota</taxon>
        <taxon>Fungi</taxon>
        <taxon>Dikarya</taxon>
        <taxon>Ascomycota</taxon>
        <taxon>Pezizomycotina</taxon>
        <taxon>Dothideomycetes</taxon>
        <taxon>Dothideomycetidae</taxon>
        <taxon>Mycosphaerellales</taxon>
        <taxon>Teratosphaeriaceae</taxon>
        <taxon>Hortaea</taxon>
    </lineage>
</organism>
<dbReference type="GO" id="GO:0016887">
    <property type="term" value="F:ATP hydrolysis activity"/>
    <property type="evidence" value="ECO:0007669"/>
    <property type="project" value="InterPro"/>
</dbReference>
<dbReference type="SMART" id="SM00382">
    <property type="entry name" value="AAA"/>
    <property type="match status" value="1"/>
</dbReference>
<dbReference type="GO" id="GO:0005524">
    <property type="term" value="F:ATP binding"/>
    <property type="evidence" value="ECO:0007669"/>
    <property type="project" value="InterPro"/>
</dbReference>
<feature type="compositionally biased region" description="Basic and acidic residues" evidence="1">
    <location>
        <begin position="664"/>
        <end position="673"/>
    </location>
</feature>
<dbReference type="InterPro" id="IPR054289">
    <property type="entry name" value="DUF7025"/>
</dbReference>
<dbReference type="OrthoDB" id="10042665at2759"/>
<dbReference type="AlphaFoldDB" id="A0A3M7FPS1"/>
<feature type="compositionally biased region" description="Low complexity" evidence="1">
    <location>
        <begin position="7"/>
        <end position="17"/>
    </location>
</feature>
<dbReference type="InterPro" id="IPR003959">
    <property type="entry name" value="ATPase_AAA_core"/>
</dbReference>
<reference evidence="3 4" key="1">
    <citation type="journal article" date="2018" name="BMC Genomics">
        <title>Genomic evidence for intraspecific hybridization in a clonal and extremely halotolerant yeast.</title>
        <authorList>
            <person name="Gostincar C."/>
            <person name="Stajich J.E."/>
            <person name="Zupancic J."/>
            <person name="Zalar P."/>
            <person name="Gunde-Cimerman N."/>
        </authorList>
    </citation>
    <scope>NUCLEOTIDE SEQUENCE [LARGE SCALE GENOMIC DNA]</scope>
    <source>
        <strain evidence="3 4">EXF-2788</strain>
    </source>
</reference>
<comment type="caution">
    <text evidence="3">The sequence shown here is derived from an EMBL/GenBank/DDBJ whole genome shotgun (WGS) entry which is preliminary data.</text>
</comment>
<dbReference type="Pfam" id="PF00004">
    <property type="entry name" value="AAA"/>
    <property type="match status" value="1"/>
</dbReference>
<gene>
    <name evidence="3" type="ORF">D0861_03448</name>
</gene>
<dbReference type="Proteomes" id="UP000268823">
    <property type="component" value="Unassembled WGS sequence"/>
</dbReference>
<feature type="region of interest" description="Disordered" evidence="1">
    <location>
        <begin position="650"/>
        <end position="673"/>
    </location>
</feature>